<dbReference type="InterPro" id="IPR011006">
    <property type="entry name" value="CheY-like_superfamily"/>
</dbReference>
<evidence type="ECO:0000256" key="6">
    <source>
        <dbReference type="PROSITE-ProRule" id="PRU00169"/>
    </source>
</evidence>
<evidence type="ECO:0000256" key="2">
    <source>
        <dbReference type="ARBA" id="ARBA00023012"/>
    </source>
</evidence>
<accession>A0ABW9RSU6</accession>
<dbReference type="InterPro" id="IPR039420">
    <property type="entry name" value="WalR-like"/>
</dbReference>
<name>A0ABW9RSU6_9BACT</name>
<dbReference type="Gene3D" id="1.10.10.10">
    <property type="entry name" value="Winged helix-like DNA-binding domain superfamily/Winged helix DNA-binding domain"/>
    <property type="match status" value="1"/>
</dbReference>
<keyword evidence="1 6" id="KW-0597">Phosphoprotein</keyword>
<dbReference type="Pfam" id="PF00486">
    <property type="entry name" value="Trans_reg_C"/>
    <property type="match status" value="1"/>
</dbReference>
<evidence type="ECO:0000256" key="1">
    <source>
        <dbReference type="ARBA" id="ARBA00022553"/>
    </source>
</evidence>
<feature type="DNA-binding region" description="OmpR/PhoB-type" evidence="7">
    <location>
        <begin position="123"/>
        <end position="221"/>
    </location>
</feature>
<evidence type="ECO:0000256" key="3">
    <source>
        <dbReference type="ARBA" id="ARBA00023015"/>
    </source>
</evidence>
<keyword evidence="3" id="KW-0805">Transcription regulation</keyword>
<keyword evidence="4 7" id="KW-0238">DNA-binding</keyword>
<dbReference type="CDD" id="cd00383">
    <property type="entry name" value="trans_reg_C"/>
    <property type="match status" value="1"/>
</dbReference>
<evidence type="ECO:0000313" key="10">
    <source>
        <dbReference type="EMBL" id="MTI26150.1"/>
    </source>
</evidence>
<sequence>MRILIVEDEPGIANFLKQGLEEESFAVDTAEEGHKGLELALSGEYDLLLLDWMVPGVSGIEICRQFRKTYKETPIIFLTAKDTVEETIFGLQAGANDYIRKPFHFDELLERIKVQLRPKSGEHHLFTLGNITLNTNTHQVFKNDEEIVLTQKEFALLEYLMRNKGKVCRRTRIIESVWDIHFEYNTGVIDVYINALRKKLKLGKDENYIQTVRGVGYIAREV</sequence>
<dbReference type="SUPFAM" id="SSF52172">
    <property type="entry name" value="CheY-like"/>
    <property type="match status" value="1"/>
</dbReference>
<dbReference type="SMART" id="SM00448">
    <property type="entry name" value="REC"/>
    <property type="match status" value="1"/>
</dbReference>
<organism evidence="10 11">
    <name type="scientific">Fulvivirga kasyanovii</name>
    <dbReference type="NCBI Taxonomy" id="396812"/>
    <lineage>
        <taxon>Bacteria</taxon>
        <taxon>Pseudomonadati</taxon>
        <taxon>Bacteroidota</taxon>
        <taxon>Cytophagia</taxon>
        <taxon>Cytophagales</taxon>
        <taxon>Fulvivirgaceae</taxon>
        <taxon>Fulvivirga</taxon>
    </lineage>
</organism>
<dbReference type="PANTHER" id="PTHR48111">
    <property type="entry name" value="REGULATOR OF RPOS"/>
    <property type="match status" value="1"/>
</dbReference>
<dbReference type="CDD" id="cd19935">
    <property type="entry name" value="REC_OmpR_CusR-like"/>
    <property type="match status" value="1"/>
</dbReference>
<gene>
    <name evidence="10" type="ORF">E1163_14430</name>
</gene>
<evidence type="ECO:0000259" key="8">
    <source>
        <dbReference type="PROSITE" id="PS50110"/>
    </source>
</evidence>
<keyword evidence="2" id="KW-0902">Two-component regulatory system</keyword>
<dbReference type="PROSITE" id="PS51755">
    <property type="entry name" value="OMPR_PHOB"/>
    <property type="match status" value="1"/>
</dbReference>
<dbReference type="InterPro" id="IPR036388">
    <property type="entry name" value="WH-like_DNA-bd_sf"/>
</dbReference>
<evidence type="ECO:0000256" key="5">
    <source>
        <dbReference type="ARBA" id="ARBA00023163"/>
    </source>
</evidence>
<dbReference type="EMBL" id="SMLW01000566">
    <property type="protein sequence ID" value="MTI26150.1"/>
    <property type="molecule type" value="Genomic_DNA"/>
</dbReference>
<dbReference type="InterPro" id="IPR001867">
    <property type="entry name" value="OmpR/PhoB-type_DNA-bd"/>
</dbReference>
<evidence type="ECO:0000259" key="9">
    <source>
        <dbReference type="PROSITE" id="PS51755"/>
    </source>
</evidence>
<dbReference type="Gene3D" id="6.10.250.690">
    <property type="match status" value="1"/>
</dbReference>
<evidence type="ECO:0000256" key="7">
    <source>
        <dbReference type="PROSITE-ProRule" id="PRU01091"/>
    </source>
</evidence>
<dbReference type="Pfam" id="PF00072">
    <property type="entry name" value="Response_reg"/>
    <property type="match status" value="1"/>
</dbReference>
<dbReference type="PROSITE" id="PS50110">
    <property type="entry name" value="RESPONSE_REGULATORY"/>
    <property type="match status" value="1"/>
</dbReference>
<keyword evidence="11" id="KW-1185">Reference proteome</keyword>
<dbReference type="Proteomes" id="UP000798808">
    <property type="component" value="Unassembled WGS sequence"/>
</dbReference>
<protein>
    <submittedName>
        <fullName evidence="10">Response regulator transcription factor</fullName>
    </submittedName>
</protein>
<keyword evidence="5" id="KW-0804">Transcription</keyword>
<dbReference type="PANTHER" id="PTHR48111:SF22">
    <property type="entry name" value="REGULATOR OF RPOS"/>
    <property type="match status" value="1"/>
</dbReference>
<dbReference type="RefSeq" id="WP_155173022.1">
    <property type="nucleotide sequence ID" value="NZ_BAAAFL010000053.1"/>
</dbReference>
<dbReference type="Gene3D" id="3.40.50.2300">
    <property type="match status" value="1"/>
</dbReference>
<evidence type="ECO:0000256" key="4">
    <source>
        <dbReference type="ARBA" id="ARBA00023125"/>
    </source>
</evidence>
<comment type="caution">
    <text evidence="10">The sequence shown here is derived from an EMBL/GenBank/DDBJ whole genome shotgun (WGS) entry which is preliminary data.</text>
</comment>
<feature type="domain" description="OmpR/PhoB-type" evidence="9">
    <location>
        <begin position="123"/>
        <end position="221"/>
    </location>
</feature>
<feature type="modified residue" description="4-aspartylphosphate" evidence="6">
    <location>
        <position position="51"/>
    </location>
</feature>
<dbReference type="InterPro" id="IPR001789">
    <property type="entry name" value="Sig_transdc_resp-reg_receiver"/>
</dbReference>
<evidence type="ECO:0000313" key="11">
    <source>
        <dbReference type="Proteomes" id="UP000798808"/>
    </source>
</evidence>
<dbReference type="SMART" id="SM00862">
    <property type="entry name" value="Trans_reg_C"/>
    <property type="match status" value="1"/>
</dbReference>
<proteinExistence type="predicted"/>
<reference evidence="10 11" key="1">
    <citation type="submission" date="2019-02" db="EMBL/GenBank/DDBJ databases">
        <authorList>
            <person name="Goldberg S.R."/>
            <person name="Haltli B.A."/>
            <person name="Correa H."/>
            <person name="Russell K.G."/>
        </authorList>
    </citation>
    <scope>NUCLEOTIDE SEQUENCE [LARGE SCALE GENOMIC DNA]</scope>
    <source>
        <strain evidence="10 11">JCM 16186</strain>
    </source>
</reference>
<feature type="domain" description="Response regulatory" evidence="8">
    <location>
        <begin position="2"/>
        <end position="116"/>
    </location>
</feature>